<feature type="domain" description="Ketopantoate reductase N-terminal" evidence="1">
    <location>
        <begin position="3"/>
        <end position="143"/>
    </location>
</feature>
<dbReference type="RefSeq" id="WP_033474112.1">
    <property type="nucleotide sequence ID" value="NZ_JGWH01000006.1"/>
</dbReference>
<organism evidence="2 3">
    <name type="scientific">Bordetella bronchiseptica 00-P-2796</name>
    <dbReference type="NCBI Taxonomy" id="1331199"/>
    <lineage>
        <taxon>Bacteria</taxon>
        <taxon>Pseudomonadati</taxon>
        <taxon>Pseudomonadota</taxon>
        <taxon>Betaproteobacteria</taxon>
        <taxon>Burkholderiales</taxon>
        <taxon>Alcaligenaceae</taxon>
        <taxon>Bordetella</taxon>
    </lineage>
</organism>
<evidence type="ECO:0000313" key="3">
    <source>
        <dbReference type="Proteomes" id="UP000025756"/>
    </source>
</evidence>
<protein>
    <submittedName>
        <fullName evidence="2">Ketopantoate reductase PanE/ApbA</fullName>
    </submittedName>
</protein>
<dbReference type="PANTHER" id="PTHR21708:SF26">
    <property type="entry name" value="2-DEHYDROPANTOATE 2-REDUCTASE"/>
    <property type="match status" value="1"/>
</dbReference>
<dbReference type="InterPro" id="IPR051402">
    <property type="entry name" value="KPR-Related"/>
</dbReference>
<dbReference type="SUPFAM" id="SSF51735">
    <property type="entry name" value="NAD(P)-binding Rossmann-fold domains"/>
    <property type="match status" value="1"/>
</dbReference>
<dbReference type="Proteomes" id="UP000025756">
    <property type="component" value="Unassembled WGS sequence"/>
</dbReference>
<feature type="non-terminal residue" evidence="2">
    <location>
        <position position="173"/>
    </location>
</feature>
<dbReference type="InterPro" id="IPR036291">
    <property type="entry name" value="NAD(P)-bd_dom_sf"/>
</dbReference>
<dbReference type="Pfam" id="PF02558">
    <property type="entry name" value="ApbA"/>
    <property type="match status" value="1"/>
</dbReference>
<dbReference type="Gene3D" id="3.40.50.720">
    <property type="entry name" value="NAD(P)-binding Rossmann-like Domain"/>
    <property type="match status" value="1"/>
</dbReference>
<accession>A0ABR4RML0</accession>
<keyword evidence="3" id="KW-1185">Reference proteome</keyword>
<dbReference type="InterPro" id="IPR013332">
    <property type="entry name" value="KPR_N"/>
</dbReference>
<proteinExistence type="predicted"/>
<evidence type="ECO:0000313" key="2">
    <source>
        <dbReference type="EMBL" id="KCV38807.1"/>
    </source>
</evidence>
<gene>
    <name evidence="2" type="ORF">L490_5167</name>
</gene>
<name>A0ABR4RML0_BORBO</name>
<evidence type="ECO:0000259" key="1">
    <source>
        <dbReference type="Pfam" id="PF02558"/>
    </source>
</evidence>
<reference evidence="2 3" key="1">
    <citation type="submission" date="2014-03" db="EMBL/GenBank/DDBJ databases">
        <title>Genome sequence of Bordetella bronchiseptica.</title>
        <authorList>
            <person name="Harvill E."/>
            <person name="Goodfield L.L."/>
            <person name="Ivanov Y.V."/>
            <person name="Meyer J.A."/>
            <person name="Muse S.J."/>
            <person name="Jacobs N."/>
            <person name="Bendor L."/>
            <person name="Smallridge W.E."/>
            <person name="Brinkac L.M."/>
            <person name="Sanka R."/>
            <person name="Kim M."/>
            <person name="Losada L."/>
        </authorList>
    </citation>
    <scope>NUCLEOTIDE SEQUENCE [LARGE SCALE GENOMIC DNA]</scope>
    <source>
        <strain evidence="2 3">00-P-2796</strain>
    </source>
</reference>
<dbReference type="PANTHER" id="PTHR21708">
    <property type="entry name" value="PROBABLE 2-DEHYDROPANTOATE 2-REDUCTASE"/>
    <property type="match status" value="1"/>
</dbReference>
<dbReference type="EMBL" id="JGWH01000006">
    <property type="protein sequence ID" value="KCV38807.1"/>
    <property type="molecule type" value="Genomic_DNA"/>
</dbReference>
<sequence>MHIAIFGAGSVGGYVGGLLAASGQDITLVDAWPQHVEAIRRQGLRLSGTQGAHTVSVEAYGIADVQRLARKPVDVALLCVKSYDTAWMTALIKDYLAPSGYIVSMQNGMNEDVIASIVGWGRVVGCVLNTIGVEMTGPGEVMRWMEPAQTGYAVFRIGEIHGRVTQRAQALAS</sequence>
<comment type="caution">
    <text evidence="2">The sequence shown here is derived from an EMBL/GenBank/DDBJ whole genome shotgun (WGS) entry which is preliminary data.</text>
</comment>